<evidence type="ECO:0000256" key="1">
    <source>
        <dbReference type="ARBA" id="ARBA00000213"/>
    </source>
</evidence>
<evidence type="ECO:0000313" key="15">
    <source>
        <dbReference type="Proteomes" id="UP001176961"/>
    </source>
</evidence>
<evidence type="ECO:0000256" key="9">
    <source>
        <dbReference type="ARBA" id="ARBA00023235"/>
    </source>
</evidence>
<dbReference type="InterPro" id="IPR006171">
    <property type="entry name" value="TOPRIM_dom"/>
</dbReference>
<keyword evidence="15" id="KW-1185">Reference proteome</keyword>
<evidence type="ECO:0000259" key="12">
    <source>
        <dbReference type="PROSITE" id="PS50880"/>
    </source>
</evidence>
<keyword evidence="6" id="KW-0862">Zinc</keyword>
<dbReference type="InterPro" id="IPR034144">
    <property type="entry name" value="TOPRIM_TopoIII"/>
</dbReference>
<dbReference type="PANTHER" id="PTHR11390">
    <property type="entry name" value="PROKARYOTIC DNA TOPOISOMERASE"/>
    <property type="match status" value="1"/>
</dbReference>
<feature type="coiled-coil region" evidence="10">
    <location>
        <begin position="947"/>
        <end position="995"/>
    </location>
</feature>
<protein>
    <recommendedName>
        <fullName evidence="3">DNA topoisomerase</fullName>
        <ecNumber evidence="3">5.6.2.1</ecNumber>
    </recommendedName>
</protein>
<dbReference type="InterPro" id="IPR003601">
    <property type="entry name" value="Topo_IA_2"/>
</dbReference>
<dbReference type="SMART" id="SM00436">
    <property type="entry name" value="TOP1Bc"/>
    <property type="match status" value="1"/>
</dbReference>
<dbReference type="AlphaFoldDB" id="A0AA36M567"/>
<dbReference type="Gene3D" id="1.10.460.10">
    <property type="entry name" value="Topoisomerase I, domain 2"/>
    <property type="match status" value="1"/>
</dbReference>
<dbReference type="CDD" id="cd00186">
    <property type="entry name" value="TOP1Ac"/>
    <property type="match status" value="1"/>
</dbReference>
<dbReference type="SUPFAM" id="SSF56712">
    <property type="entry name" value="Prokaryotic type I DNA topoisomerase"/>
    <property type="match status" value="1"/>
</dbReference>
<dbReference type="GO" id="GO:0003917">
    <property type="term" value="F:DNA topoisomerase type I (single strand cut, ATP-independent) activity"/>
    <property type="evidence" value="ECO:0007669"/>
    <property type="project" value="UniProtKB-EC"/>
</dbReference>
<gene>
    <name evidence="14" type="ORF">CYNAS_LOCUS10309</name>
</gene>
<name>A0AA36M567_CYLNA</name>
<dbReference type="InterPro" id="IPR023405">
    <property type="entry name" value="Topo_IA_core_domain"/>
</dbReference>
<feature type="domain" description="Topo IA-type catalytic" evidence="13">
    <location>
        <begin position="165"/>
        <end position="589"/>
    </location>
</feature>
<dbReference type="SMART" id="SM00437">
    <property type="entry name" value="TOP1Ac"/>
    <property type="match status" value="1"/>
</dbReference>
<evidence type="ECO:0000313" key="14">
    <source>
        <dbReference type="EMBL" id="CAJ0598326.1"/>
    </source>
</evidence>
<dbReference type="EMBL" id="CATQJL010000223">
    <property type="protein sequence ID" value="CAJ0598326.1"/>
    <property type="molecule type" value="Genomic_DNA"/>
</dbReference>
<feature type="compositionally biased region" description="Polar residues" evidence="11">
    <location>
        <begin position="681"/>
        <end position="693"/>
    </location>
</feature>
<evidence type="ECO:0000256" key="10">
    <source>
        <dbReference type="SAM" id="Coils"/>
    </source>
</evidence>
<feature type="region of interest" description="Disordered" evidence="11">
    <location>
        <begin position="612"/>
        <end position="720"/>
    </location>
</feature>
<dbReference type="Gene3D" id="1.10.290.10">
    <property type="entry name" value="Topoisomerase I, domain 4"/>
    <property type="match status" value="1"/>
</dbReference>
<dbReference type="GO" id="GO:0003677">
    <property type="term" value="F:DNA binding"/>
    <property type="evidence" value="ECO:0007669"/>
    <property type="project" value="UniProtKB-KW"/>
</dbReference>
<evidence type="ECO:0000259" key="13">
    <source>
        <dbReference type="PROSITE" id="PS52039"/>
    </source>
</evidence>
<dbReference type="GO" id="GO:0005634">
    <property type="term" value="C:nucleus"/>
    <property type="evidence" value="ECO:0007669"/>
    <property type="project" value="TreeGrafter"/>
</dbReference>
<dbReference type="GO" id="GO:0006265">
    <property type="term" value="P:DNA topological change"/>
    <property type="evidence" value="ECO:0007669"/>
    <property type="project" value="InterPro"/>
</dbReference>
<proteinExistence type="inferred from homology"/>
<evidence type="ECO:0000256" key="11">
    <source>
        <dbReference type="SAM" id="MobiDB-lite"/>
    </source>
</evidence>
<accession>A0AA36M567</accession>
<evidence type="ECO:0000256" key="3">
    <source>
        <dbReference type="ARBA" id="ARBA00012891"/>
    </source>
</evidence>
<dbReference type="PROSITE" id="PS52039">
    <property type="entry name" value="TOPO_IA_2"/>
    <property type="match status" value="1"/>
</dbReference>
<evidence type="ECO:0000256" key="8">
    <source>
        <dbReference type="ARBA" id="ARBA00023125"/>
    </source>
</evidence>
<dbReference type="InterPro" id="IPR013826">
    <property type="entry name" value="Topo_IA_cen_sub3"/>
</dbReference>
<feature type="compositionally biased region" description="Basic and acidic residues" evidence="11">
    <location>
        <begin position="869"/>
        <end position="889"/>
    </location>
</feature>
<feature type="region of interest" description="Disordered" evidence="11">
    <location>
        <begin position="869"/>
        <end position="899"/>
    </location>
</feature>
<dbReference type="EC" id="5.6.2.1" evidence="3"/>
<feature type="compositionally biased region" description="Low complexity" evidence="11">
    <location>
        <begin position="620"/>
        <end position="634"/>
    </location>
</feature>
<feature type="compositionally biased region" description="Basic residues" evidence="11">
    <location>
        <begin position="660"/>
        <end position="670"/>
    </location>
</feature>
<dbReference type="FunFam" id="3.40.50.140:FF:000003">
    <property type="entry name" value="DNA topoisomerase"/>
    <property type="match status" value="1"/>
</dbReference>
<keyword evidence="10" id="KW-0175">Coiled coil</keyword>
<keyword evidence="4" id="KW-0479">Metal-binding</keyword>
<keyword evidence="7" id="KW-0799">Topoisomerase</keyword>
<feature type="region of interest" description="Disordered" evidence="11">
    <location>
        <begin position="1245"/>
        <end position="1268"/>
    </location>
</feature>
<organism evidence="14 15">
    <name type="scientific">Cylicocyclus nassatus</name>
    <name type="common">Nematode worm</name>
    <dbReference type="NCBI Taxonomy" id="53992"/>
    <lineage>
        <taxon>Eukaryota</taxon>
        <taxon>Metazoa</taxon>
        <taxon>Ecdysozoa</taxon>
        <taxon>Nematoda</taxon>
        <taxon>Chromadorea</taxon>
        <taxon>Rhabditida</taxon>
        <taxon>Rhabditina</taxon>
        <taxon>Rhabditomorpha</taxon>
        <taxon>Strongyloidea</taxon>
        <taxon>Strongylidae</taxon>
        <taxon>Cylicocyclus</taxon>
    </lineage>
</organism>
<evidence type="ECO:0000256" key="7">
    <source>
        <dbReference type="ARBA" id="ARBA00023029"/>
    </source>
</evidence>
<feature type="compositionally biased region" description="Low complexity" evidence="11">
    <location>
        <begin position="710"/>
        <end position="720"/>
    </location>
</feature>
<feature type="region of interest" description="Disordered" evidence="11">
    <location>
        <begin position="1114"/>
        <end position="1198"/>
    </location>
</feature>
<dbReference type="InterPro" id="IPR013824">
    <property type="entry name" value="Topo_IA_cen_sub1"/>
</dbReference>
<dbReference type="PROSITE" id="PS50880">
    <property type="entry name" value="TOPRIM"/>
    <property type="match status" value="1"/>
</dbReference>
<evidence type="ECO:0000256" key="2">
    <source>
        <dbReference type="ARBA" id="ARBA00009446"/>
    </source>
</evidence>
<comment type="catalytic activity">
    <reaction evidence="1">
        <text>ATP-independent breakage of single-stranded DNA, followed by passage and rejoining.</text>
        <dbReference type="EC" id="5.6.2.1"/>
    </reaction>
</comment>
<dbReference type="Pfam" id="PF01131">
    <property type="entry name" value="Topoisom_bac"/>
    <property type="match status" value="1"/>
</dbReference>
<dbReference type="PRINTS" id="PR00417">
    <property type="entry name" value="PRTPISMRASEI"/>
</dbReference>
<feature type="compositionally biased region" description="Low complexity" evidence="11">
    <location>
        <begin position="650"/>
        <end position="659"/>
    </location>
</feature>
<dbReference type="GO" id="GO:0031422">
    <property type="term" value="C:RecQ family helicase-topoisomerase III complex"/>
    <property type="evidence" value="ECO:0007669"/>
    <property type="project" value="TreeGrafter"/>
</dbReference>
<dbReference type="Proteomes" id="UP001176961">
    <property type="component" value="Unassembled WGS sequence"/>
</dbReference>
<dbReference type="PANTHER" id="PTHR11390:SF21">
    <property type="entry name" value="DNA TOPOISOMERASE 3-ALPHA"/>
    <property type="match status" value="1"/>
</dbReference>
<dbReference type="SMART" id="SM00493">
    <property type="entry name" value="TOPRIM"/>
    <property type="match status" value="1"/>
</dbReference>
<feature type="compositionally biased region" description="Acidic residues" evidence="11">
    <location>
        <begin position="1183"/>
        <end position="1194"/>
    </location>
</feature>
<comment type="caution">
    <text evidence="14">The sequence shown here is derived from an EMBL/GenBank/DDBJ whole genome shotgun (WGS) entry which is preliminary data.</text>
</comment>
<evidence type="ECO:0000256" key="6">
    <source>
        <dbReference type="ARBA" id="ARBA00022833"/>
    </source>
</evidence>
<keyword evidence="9" id="KW-0413">Isomerase</keyword>
<dbReference type="FunFam" id="1.10.460.10:FF:000003">
    <property type="entry name" value="DNA topoisomerase"/>
    <property type="match status" value="1"/>
</dbReference>
<dbReference type="FunFam" id="1.10.290.10:FF:000001">
    <property type="entry name" value="DNA topoisomerase"/>
    <property type="match status" value="1"/>
</dbReference>
<dbReference type="GO" id="GO:0008270">
    <property type="term" value="F:zinc ion binding"/>
    <property type="evidence" value="ECO:0007669"/>
    <property type="project" value="UniProtKB-KW"/>
</dbReference>
<dbReference type="InterPro" id="IPR013825">
    <property type="entry name" value="Topo_IA_cen_sub2"/>
</dbReference>
<dbReference type="InterPro" id="IPR000380">
    <property type="entry name" value="Topo_IA"/>
</dbReference>
<dbReference type="CDD" id="cd03362">
    <property type="entry name" value="TOPRIM_TopoIA_TopoIII"/>
    <property type="match status" value="1"/>
</dbReference>
<sequence>MRRVLCVAEKNDVAKGVAAILSKGQMARREGRSVYNKIYSLTAQILGQDATLSVTSVSGHLMEHCFGPDMKNWVTVPMRTLFDAPIYKLVPEGMKNIARTLVEEAAKCDVLVIWTDCDREGESIGAEIAKVCSESNPRIDVYRAKFSEITPRAIDHAARNLGRLDQKTIDAVDCRSELDLRIGAAFTRLQTLHLQQKFAHILNVDGKQVVSYGSCQFPTLGFVVERYKAIERFISETYWKLVVNHRRGDYKAEFTWDRVRLFDQDIVQILYDDCVEAGQAKVETVTRKPKSKYRPQALDTVELEKLAVRKLKMSAKHAMDIAERLYNKGYISYPRTETNKFPPDINLSSLLNKLTSSAQWGDFANEVLEHGPNPRNGTKSDEAHPPIHPLKHVADGSLQGDDWRVYELIVRHFLACLSWDAKGQETRVGLRVGGEMFHATGLCIQDLGYLRVYPYERWSDKTLPAYIEGEQLHDYQLRIADGQTQPPELLNEADLIALMDKYGIGTDATHAEHIEKIKTRQYVGVRDDGRFIPGYLGLALVDGYDAMGYAMSKPQLRANLELQLQAICAGQRTKQEVLNEQLEKYRRIFIKTEEKVNLLSEALTRYLNSNSNGISATANGARPAQGRRGAAQGSRRGRGQGRGDPQDNDSGPSTAGTRSTRGRTRGRPRGSSRGDSRPSHAANTDSALPQSNAAPRKSTKRSGFVRLPCNSSDSNDNSTTSVAVVPVSIVDRRHPHLALPVLDGRPLRFDCSVLVIFYRDLIYSISSIMAEKSEQKDLTPSSDDNILIRHKHIAESIEMIRVKKDQLLQTLRGLSKSENPDKALMAKLIEAFDMMTAQENQFLGVLKNIVDIHNQATNDVAEEMQIEKAEAKTTEKPQTKEAKKEKSEEKEEDDENDEELIRETLKELEMVSLKALAAAELNEKLVETLQRHKKSRTSMLELRRNKTEELKTAATAAVAEVKKAKQEVFANKAEIQKKQREAEELRKAALKAGIQVGTGGEKHKAEVNAALTAITNDVERIPPIPVVEDPKDIKEPEDPLEARRRQIRENVRKERERREHVNQVIKEKLLAMEARKERMKEIRRLLAENQAAATSILTETKKKIEAAMPEGEIGKEHVNGKAEGGDPMPNEARGGSKPNETRGDSKPNVGKKPVVTEGAIVHAIPARAEIPVPTEKAPPIPADAEDNEYDEEEEQTRRDIEETFRNAEANLANLTLLRQRLEEMKERGGELTQEDAELIGQLDLDDVANGRVYYDEDEEKRDTPPKGA</sequence>
<keyword evidence="8" id="KW-0238">DNA-binding</keyword>
<keyword evidence="5" id="KW-0863">Zinc-finger</keyword>
<reference evidence="14" key="1">
    <citation type="submission" date="2023-07" db="EMBL/GenBank/DDBJ databases">
        <authorList>
            <consortium name="CYATHOMIX"/>
        </authorList>
    </citation>
    <scope>NUCLEOTIDE SEQUENCE</scope>
    <source>
        <strain evidence="14">N/A</strain>
    </source>
</reference>
<dbReference type="InterPro" id="IPR003602">
    <property type="entry name" value="Topo_IA_DNA-bd_dom"/>
</dbReference>
<dbReference type="GO" id="GO:0006281">
    <property type="term" value="P:DNA repair"/>
    <property type="evidence" value="ECO:0007669"/>
    <property type="project" value="TreeGrafter"/>
</dbReference>
<feature type="domain" description="Toprim" evidence="12">
    <location>
        <begin position="3"/>
        <end position="147"/>
    </location>
</feature>
<dbReference type="Pfam" id="PF01751">
    <property type="entry name" value="Toprim"/>
    <property type="match status" value="1"/>
</dbReference>
<comment type="similarity">
    <text evidence="2">Belongs to the type IA topoisomerase family.</text>
</comment>
<evidence type="ECO:0000256" key="5">
    <source>
        <dbReference type="ARBA" id="ARBA00022771"/>
    </source>
</evidence>
<dbReference type="Gene3D" id="2.70.20.10">
    <property type="entry name" value="Topoisomerase I, domain 3"/>
    <property type="match status" value="1"/>
</dbReference>
<dbReference type="GO" id="GO:0006310">
    <property type="term" value="P:DNA recombination"/>
    <property type="evidence" value="ECO:0007669"/>
    <property type="project" value="TreeGrafter"/>
</dbReference>
<evidence type="ECO:0000256" key="4">
    <source>
        <dbReference type="ARBA" id="ARBA00022723"/>
    </source>
</evidence>
<feature type="compositionally biased region" description="Basic and acidic residues" evidence="11">
    <location>
        <begin position="1114"/>
        <end position="1124"/>
    </location>
</feature>
<dbReference type="Gene3D" id="3.40.50.140">
    <property type="match status" value="1"/>
</dbReference>
<dbReference type="InterPro" id="IPR013497">
    <property type="entry name" value="Topo_IA_cen"/>
</dbReference>